<dbReference type="Proteomes" id="UP000276133">
    <property type="component" value="Unassembled WGS sequence"/>
</dbReference>
<evidence type="ECO:0000313" key="2">
    <source>
        <dbReference type="EMBL" id="RNA09844.1"/>
    </source>
</evidence>
<evidence type="ECO:0000313" key="3">
    <source>
        <dbReference type="Proteomes" id="UP000276133"/>
    </source>
</evidence>
<proteinExistence type="predicted"/>
<keyword evidence="1" id="KW-0472">Membrane</keyword>
<keyword evidence="3" id="KW-1185">Reference proteome</keyword>
<comment type="caution">
    <text evidence="2">The sequence shown here is derived from an EMBL/GenBank/DDBJ whole genome shotgun (WGS) entry which is preliminary data.</text>
</comment>
<organism evidence="2 3">
    <name type="scientific">Brachionus plicatilis</name>
    <name type="common">Marine rotifer</name>
    <name type="synonym">Brachionus muelleri</name>
    <dbReference type="NCBI Taxonomy" id="10195"/>
    <lineage>
        <taxon>Eukaryota</taxon>
        <taxon>Metazoa</taxon>
        <taxon>Spiralia</taxon>
        <taxon>Gnathifera</taxon>
        <taxon>Rotifera</taxon>
        <taxon>Eurotatoria</taxon>
        <taxon>Monogononta</taxon>
        <taxon>Pseudotrocha</taxon>
        <taxon>Ploima</taxon>
        <taxon>Brachionidae</taxon>
        <taxon>Brachionus</taxon>
    </lineage>
</organism>
<keyword evidence="1" id="KW-0812">Transmembrane</keyword>
<accession>A0A3M7QF87</accession>
<name>A0A3M7QF87_BRAPC</name>
<dbReference type="EMBL" id="REGN01006364">
    <property type="protein sequence ID" value="RNA09844.1"/>
    <property type="molecule type" value="Genomic_DNA"/>
</dbReference>
<gene>
    <name evidence="2" type="ORF">BpHYR1_003943</name>
</gene>
<evidence type="ECO:0000256" key="1">
    <source>
        <dbReference type="SAM" id="Phobius"/>
    </source>
</evidence>
<protein>
    <submittedName>
        <fullName evidence="2">Uncharacterized protein</fullName>
    </submittedName>
</protein>
<feature type="transmembrane region" description="Helical" evidence="1">
    <location>
        <begin position="48"/>
        <end position="71"/>
    </location>
</feature>
<sequence>MIELDRSSLFIDSLTTARFINGFYLNSGLEGFVKFGTKEQNKVLLRKFLPQIVVTFFYLWFLQFEVIHLGFKI</sequence>
<reference evidence="2 3" key="1">
    <citation type="journal article" date="2018" name="Sci. Rep.">
        <title>Genomic signatures of local adaptation to the degree of environmental predictability in rotifers.</title>
        <authorList>
            <person name="Franch-Gras L."/>
            <person name="Hahn C."/>
            <person name="Garcia-Roger E.M."/>
            <person name="Carmona M.J."/>
            <person name="Serra M."/>
            <person name="Gomez A."/>
        </authorList>
    </citation>
    <scope>NUCLEOTIDE SEQUENCE [LARGE SCALE GENOMIC DNA]</scope>
    <source>
        <strain evidence="2">HYR1</strain>
    </source>
</reference>
<dbReference type="AlphaFoldDB" id="A0A3M7QF87"/>
<keyword evidence="1" id="KW-1133">Transmembrane helix</keyword>